<protein>
    <submittedName>
        <fullName evidence="1">Uncharacterized protein</fullName>
    </submittedName>
</protein>
<gene>
    <name evidence="1" type="ORF">SAMN04489834_1680</name>
</gene>
<accession>A0A1H1T4M9</accession>
<dbReference type="Proteomes" id="UP000181956">
    <property type="component" value="Chromosome I"/>
</dbReference>
<sequence>MEDSNGDRGLPAGTYSVVWFYYTYANSVDWPTATELLDAQRPAIDELCDSAVFPAMRASGLSGPVSAVYSYDDGRSEFGPMWEHTCSDY</sequence>
<name>A0A1H1T4M9_9MICO</name>
<evidence type="ECO:0000313" key="1">
    <source>
        <dbReference type="EMBL" id="SDS54629.1"/>
    </source>
</evidence>
<evidence type="ECO:0000313" key="2">
    <source>
        <dbReference type="Proteomes" id="UP000181956"/>
    </source>
</evidence>
<dbReference type="EMBL" id="LT629742">
    <property type="protein sequence ID" value="SDS54629.1"/>
    <property type="molecule type" value="Genomic_DNA"/>
</dbReference>
<keyword evidence="2" id="KW-1185">Reference proteome</keyword>
<dbReference type="STRING" id="412690.SAMN04489834_1680"/>
<reference evidence="2" key="1">
    <citation type="submission" date="2016-10" db="EMBL/GenBank/DDBJ databases">
        <authorList>
            <person name="Varghese N."/>
            <person name="Submissions S."/>
        </authorList>
    </citation>
    <scope>NUCLEOTIDE SEQUENCE [LARGE SCALE GENOMIC DNA]</scope>
    <source>
        <strain evidence="2">DSM 21772</strain>
    </source>
</reference>
<organism evidence="1 2">
    <name type="scientific">Microterricola viridarii</name>
    <dbReference type="NCBI Taxonomy" id="412690"/>
    <lineage>
        <taxon>Bacteria</taxon>
        <taxon>Bacillati</taxon>
        <taxon>Actinomycetota</taxon>
        <taxon>Actinomycetes</taxon>
        <taxon>Micrococcales</taxon>
        <taxon>Microbacteriaceae</taxon>
        <taxon>Microterricola</taxon>
    </lineage>
</organism>
<dbReference type="AlphaFoldDB" id="A0A1H1T4M9"/>
<proteinExistence type="predicted"/>